<feature type="compositionally biased region" description="Basic residues" evidence="1">
    <location>
        <begin position="233"/>
        <end position="248"/>
    </location>
</feature>
<dbReference type="AlphaFoldDB" id="A0A397SZQ5"/>
<evidence type="ECO:0000313" key="3">
    <source>
        <dbReference type="Proteomes" id="UP000265703"/>
    </source>
</evidence>
<comment type="caution">
    <text evidence="2">The sequence shown here is derived from an EMBL/GenBank/DDBJ whole genome shotgun (WGS) entry which is preliminary data.</text>
</comment>
<dbReference type="Proteomes" id="UP000265703">
    <property type="component" value="Unassembled WGS sequence"/>
</dbReference>
<keyword evidence="3" id="KW-1185">Reference proteome</keyword>
<sequence>MNSNFENRISSTSNCNLKVQMIKDSQSDINRLHIGQKDYNKSLTEQQPNKLVSPPMRRENEYYEPIRALGIQQLYQDQRGITLQKLPQDLETQYSQDIPSLLSILTSIYPFDEISSNVLYDYEINNFPELYGISNVRPILASDDDYVFWLEDTTSAIYIWSRIDNSMLYIGQDLREALINYLFHHDNICSVIEFTHEIIPRNEVRQKARELAESYEHITLEVTKELLKPLKGDRKKKKKKKGKKKNKH</sequence>
<organism evidence="2 3">
    <name type="scientific">Glomus cerebriforme</name>
    <dbReference type="NCBI Taxonomy" id="658196"/>
    <lineage>
        <taxon>Eukaryota</taxon>
        <taxon>Fungi</taxon>
        <taxon>Fungi incertae sedis</taxon>
        <taxon>Mucoromycota</taxon>
        <taxon>Glomeromycotina</taxon>
        <taxon>Glomeromycetes</taxon>
        <taxon>Glomerales</taxon>
        <taxon>Glomeraceae</taxon>
        <taxon>Glomus</taxon>
    </lineage>
</organism>
<evidence type="ECO:0000256" key="1">
    <source>
        <dbReference type="SAM" id="MobiDB-lite"/>
    </source>
</evidence>
<feature type="region of interest" description="Disordered" evidence="1">
    <location>
        <begin position="229"/>
        <end position="248"/>
    </location>
</feature>
<gene>
    <name evidence="2" type="ORF">C1645_737806</name>
</gene>
<dbReference type="EMBL" id="QKYT01000178">
    <property type="protein sequence ID" value="RIA90529.1"/>
    <property type="molecule type" value="Genomic_DNA"/>
</dbReference>
<evidence type="ECO:0000313" key="2">
    <source>
        <dbReference type="EMBL" id="RIA90529.1"/>
    </source>
</evidence>
<protein>
    <submittedName>
        <fullName evidence="2">Uncharacterized protein</fullName>
    </submittedName>
</protein>
<dbReference type="STRING" id="658196.A0A397SZQ5"/>
<dbReference type="OrthoDB" id="2447320at2759"/>
<name>A0A397SZQ5_9GLOM</name>
<accession>A0A397SZQ5</accession>
<proteinExistence type="predicted"/>
<reference evidence="2 3" key="1">
    <citation type="submission" date="2018-06" db="EMBL/GenBank/DDBJ databases">
        <title>Comparative genomics reveals the genomic features of Rhizophagus irregularis, R. cerebriforme, R. diaphanum and Gigaspora rosea, and their symbiotic lifestyle signature.</title>
        <authorList>
            <person name="Morin E."/>
            <person name="San Clemente H."/>
            <person name="Chen E.C.H."/>
            <person name="De La Providencia I."/>
            <person name="Hainaut M."/>
            <person name="Kuo A."/>
            <person name="Kohler A."/>
            <person name="Murat C."/>
            <person name="Tang N."/>
            <person name="Roy S."/>
            <person name="Loubradou J."/>
            <person name="Henrissat B."/>
            <person name="Grigoriev I.V."/>
            <person name="Corradi N."/>
            <person name="Roux C."/>
            <person name="Martin F.M."/>
        </authorList>
    </citation>
    <scope>NUCLEOTIDE SEQUENCE [LARGE SCALE GENOMIC DNA]</scope>
    <source>
        <strain evidence="2 3">DAOM 227022</strain>
    </source>
</reference>